<dbReference type="EMBL" id="JAUTDP010000004">
    <property type="protein sequence ID" value="KAK3399672.1"/>
    <property type="molecule type" value="Genomic_DNA"/>
</dbReference>
<reference evidence="2" key="1">
    <citation type="journal article" date="2023" name="Mol. Phylogenet. Evol.">
        <title>Genome-scale phylogeny and comparative genomics of the fungal order Sordariales.</title>
        <authorList>
            <person name="Hensen N."/>
            <person name="Bonometti L."/>
            <person name="Westerberg I."/>
            <person name="Brannstrom I.O."/>
            <person name="Guillou S."/>
            <person name="Cros-Aarteil S."/>
            <person name="Calhoun S."/>
            <person name="Haridas S."/>
            <person name="Kuo A."/>
            <person name="Mondo S."/>
            <person name="Pangilinan J."/>
            <person name="Riley R."/>
            <person name="LaButti K."/>
            <person name="Andreopoulos B."/>
            <person name="Lipzen A."/>
            <person name="Chen C."/>
            <person name="Yan M."/>
            <person name="Daum C."/>
            <person name="Ng V."/>
            <person name="Clum A."/>
            <person name="Steindorff A."/>
            <person name="Ohm R.A."/>
            <person name="Martin F."/>
            <person name="Silar P."/>
            <person name="Natvig D.O."/>
            <person name="Lalanne C."/>
            <person name="Gautier V."/>
            <person name="Ament-Velasquez S.L."/>
            <person name="Kruys A."/>
            <person name="Hutchinson M.I."/>
            <person name="Powell A.J."/>
            <person name="Barry K."/>
            <person name="Miller A.N."/>
            <person name="Grigoriev I.V."/>
            <person name="Debuchy R."/>
            <person name="Gladieux P."/>
            <person name="Hiltunen Thoren M."/>
            <person name="Johannesson H."/>
        </authorList>
    </citation>
    <scope>NUCLEOTIDE SEQUENCE</scope>
    <source>
        <strain evidence="2">FGSC 1904</strain>
    </source>
</reference>
<evidence type="ECO:0000313" key="3">
    <source>
        <dbReference type="Proteomes" id="UP001281003"/>
    </source>
</evidence>
<feature type="region of interest" description="Disordered" evidence="1">
    <location>
        <begin position="366"/>
        <end position="392"/>
    </location>
</feature>
<feature type="compositionally biased region" description="Polar residues" evidence="1">
    <location>
        <begin position="261"/>
        <end position="270"/>
    </location>
</feature>
<name>A0AAE0PH01_SORBR</name>
<protein>
    <submittedName>
        <fullName evidence="2">Uncharacterized protein</fullName>
    </submittedName>
</protein>
<feature type="compositionally biased region" description="Low complexity" evidence="1">
    <location>
        <begin position="372"/>
        <end position="381"/>
    </location>
</feature>
<accession>A0AAE0PH01</accession>
<reference evidence="2" key="2">
    <citation type="submission" date="2023-07" db="EMBL/GenBank/DDBJ databases">
        <authorList>
            <consortium name="Lawrence Berkeley National Laboratory"/>
            <person name="Haridas S."/>
            <person name="Hensen N."/>
            <person name="Bonometti L."/>
            <person name="Westerberg I."/>
            <person name="Brannstrom I.O."/>
            <person name="Guillou S."/>
            <person name="Cros-Aarteil S."/>
            <person name="Calhoun S."/>
            <person name="Kuo A."/>
            <person name="Mondo S."/>
            <person name="Pangilinan J."/>
            <person name="Riley R."/>
            <person name="LaButti K."/>
            <person name="Andreopoulos B."/>
            <person name="Lipzen A."/>
            <person name="Chen C."/>
            <person name="Yanf M."/>
            <person name="Daum C."/>
            <person name="Ng V."/>
            <person name="Clum A."/>
            <person name="Steindorff A."/>
            <person name="Ohm R."/>
            <person name="Martin F."/>
            <person name="Silar P."/>
            <person name="Natvig D."/>
            <person name="Lalanne C."/>
            <person name="Gautier V."/>
            <person name="Ament-velasquez S.L."/>
            <person name="Kruys A."/>
            <person name="Hutchinson M.I."/>
            <person name="Powell A.J."/>
            <person name="Barry K."/>
            <person name="Miller A.N."/>
            <person name="Grigoriev I.V."/>
            <person name="Debuchy R."/>
            <person name="Gladieux P."/>
            <person name="Thoren M.H."/>
            <person name="Johannesson H."/>
        </authorList>
    </citation>
    <scope>NUCLEOTIDE SEQUENCE</scope>
    <source>
        <strain evidence="2">FGSC 1904</strain>
    </source>
</reference>
<proteinExistence type="predicted"/>
<feature type="compositionally biased region" description="Basic residues" evidence="1">
    <location>
        <begin position="177"/>
        <end position="188"/>
    </location>
</feature>
<feature type="region of interest" description="Disordered" evidence="1">
    <location>
        <begin position="261"/>
        <end position="329"/>
    </location>
</feature>
<dbReference type="AlphaFoldDB" id="A0AAE0PH01"/>
<evidence type="ECO:0000313" key="2">
    <source>
        <dbReference type="EMBL" id="KAK3399672.1"/>
    </source>
</evidence>
<gene>
    <name evidence="2" type="ORF">B0T20DRAFT_477511</name>
</gene>
<organism evidence="2 3">
    <name type="scientific">Sordaria brevicollis</name>
    <dbReference type="NCBI Taxonomy" id="83679"/>
    <lineage>
        <taxon>Eukaryota</taxon>
        <taxon>Fungi</taxon>
        <taxon>Dikarya</taxon>
        <taxon>Ascomycota</taxon>
        <taxon>Pezizomycotina</taxon>
        <taxon>Sordariomycetes</taxon>
        <taxon>Sordariomycetidae</taxon>
        <taxon>Sordariales</taxon>
        <taxon>Sordariaceae</taxon>
        <taxon>Sordaria</taxon>
    </lineage>
</organism>
<feature type="compositionally biased region" description="Polar residues" evidence="1">
    <location>
        <begin position="311"/>
        <end position="329"/>
    </location>
</feature>
<sequence>MLADEMIGAMKDTSDILDANNFQVAFVKGLKDDEIEMEAWKMLWTVRSVQAGVVNSRAFTAPVPTFHKRWKAVVACMRHSKAAVYNLFKESYLQRYASNPVAELESLISNNYTNRLRSNHLEVPKVAKKHGPVAYDEGTGNIVDAQGNIVKTLTKPTKRTLSDFLDDELDDISKPSRGPRKSVKRPKKTQNVSQTGENVASPEASVPGKSSARPLAGTGNQRAILPSHPADTQNSVTASLHQPRYHSSNSQYRQQAQYPESNGYYSTTDQPRQHSDINHSCCPHPLNEQPNLPDPRGQFDPNPGYGYHYTGQKQASTGQNEFTTGSDGNELSYQGIQDDNLSNASQLPAQLSFVTGTNHHEQVFRHYGGKTGSSSNVGTSTNAALQDGDGYE</sequence>
<dbReference type="Proteomes" id="UP001281003">
    <property type="component" value="Unassembled WGS sequence"/>
</dbReference>
<feature type="region of interest" description="Disordered" evidence="1">
    <location>
        <begin position="168"/>
        <end position="237"/>
    </location>
</feature>
<keyword evidence="3" id="KW-1185">Reference proteome</keyword>
<comment type="caution">
    <text evidence="2">The sequence shown here is derived from an EMBL/GenBank/DDBJ whole genome shotgun (WGS) entry which is preliminary data.</text>
</comment>
<evidence type="ECO:0000256" key="1">
    <source>
        <dbReference type="SAM" id="MobiDB-lite"/>
    </source>
</evidence>
<feature type="compositionally biased region" description="Polar residues" evidence="1">
    <location>
        <begin position="189"/>
        <end position="198"/>
    </location>
</feature>